<accession>A0AAV2YK01</accession>
<dbReference type="AlphaFoldDB" id="A0AAV2YK01"/>
<dbReference type="Proteomes" id="UP001146120">
    <property type="component" value="Unassembled WGS sequence"/>
</dbReference>
<protein>
    <recommendedName>
        <fullName evidence="1">Peptidase S74 domain-containing protein</fullName>
    </recommendedName>
</protein>
<comment type="caution">
    <text evidence="2">The sequence shown here is derived from an EMBL/GenBank/DDBJ whole genome shotgun (WGS) entry which is preliminary data.</text>
</comment>
<evidence type="ECO:0000259" key="1">
    <source>
        <dbReference type="Pfam" id="PF13884"/>
    </source>
</evidence>
<dbReference type="EMBL" id="DAKRPA010000227">
    <property type="protein sequence ID" value="DAZ94922.1"/>
    <property type="molecule type" value="Genomic_DNA"/>
</dbReference>
<dbReference type="InterPro" id="IPR030392">
    <property type="entry name" value="S74_ICA"/>
</dbReference>
<name>A0AAV2YK01_9STRA</name>
<organism evidence="2 3">
    <name type="scientific">Lagenidium giganteum</name>
    <dbReference type="NCBI Taxonomy" id="4803"/>
    <lineage>
        <taxon>Eukaryota</taxon>
        <taxon>Sar</taxon>
        <taxon>Stramenopiles</taxon>
        <taxon>Oomycota</taxon>
        <taxon>Peronosporomycetes</taxon>
        <taxon>Pythiales</taxon>
        <taxon>Pythiaceae</taxon>
    </lineage>
</organism>
<dbReference type="Pfam" id="PF13884">
    <property type="entry name" value="Peptidase_S74"/>
    <property type="match status" value="1"/>
</dbReference>
<gene>
    <name evidence="2" type="ORF">N0F65_003092</name>
</gene>
<feature type="domain" description="Peptidase S74" evidence="1">
    <location>
        <begin position="273"/>
        <end position="319"/>
    </location>
</feature>
<reference evidence="2" key="2">
    <citation type="journal article" date="2023" name="Microbiol Resour">
        <title>Decontamination and Annotation of the Draft Genome Sequence of the Oomycete Lagenidium giganteum ARSEF 373.</title>
        <authorList>
            <person name="Morgan W.R."/>
            <person name="Tartar A."/>
        </authorList>
    </citation>
    <scope>NUCLEOTIDE SEQUENCE</scope>
    <source>
        <strain evidence="2">ARSEF 373</strain>
    </source>
</reference>
<reference evidence="2" key="1">
    <citation type="submission" date="2022-11" db="EMBL/GenBank/DDBJ databases">
        <authorList>
            <person name="Morgan W.R."/>
            <person name="Tartar A."/>
        </authorList>
    </citation>
    <scope>NUCLEOTIDE SEQUENCE</scope>
    <source>
        <strain evidence="2">ARSEF 373</strain>
    </source>
</reference>
<evidence type="ECO:0000313" key="2">
    <source>
        <dbReference type="EMBL" id="DAZ94922.1"/>
    </source>
</evidence>
<evidence type="ECO:0000313" key="3">
    <source>
        <dbReference type="Proteomes" id="UP001146120"/>
    </source>
</evidence>
<proteinExistence type="predicted"/>
<sequence length="380" mass="41737">MEIIWNFIAKCYNINRNSVYSCTTKHCFHWRFNITDNTTSTSTFRLTIQNSGDILNHNASAVGLKLGGTLITSSATELHFLSGATAGTASASKALVVDSNRSITNIAKIYLTGSDATTTTGTTNASAFGLNILATTNANGQYNAAGIAFRNALSDGMPHGVILCQRTAAAAGGLVFLTQSATKNLSETLRCLSTGAVAVNATANAGITCFGSANYVDDSYQKVLDLQSNNVQQHQVQLYTLVEPFRIHLMLVASFMLLEHLPLTQQVNWAPLRCKDIIGQLDTNCCDKFYDQNVYEYKYKGSDETIPKIGFISQELYAAGYINLLSMTPNENLKKVDEDDIEGYQMNIDYSKITAINFCMIKKLLNQVKQLEMELKHNFE</sequence>
<keyword evidence="3" id="KW-1185">Reference proteome</keyword>